<evidence type="ECO:0000256" key="4">
    <source>
        <dbReference type="ARBA" id="ARBA00023163"/>
    </source>
</evidence>
<comment type="similarity">
    <text evidence="1">Belongs to the LysR transcriptional regulatory family.</text>
</comment>
<dbReference type="PATRIC" id="fig|1423733.4.peg.2783"/>
<dbReference type="GO" id="GO:0000976">
    <property type="term" value="F:transcription cis-regulatory region binding"/>
    <property type="evidence" value="ECO:0007669"/>
    <property type="project" value="TreeGrafter"/>
</dbReference>
<dbReference type="CDD" id="cd05466">
    <property type="entry name" value="PBP2_LTTR_substrate"/>
    <property type="match status" value="1"/>
</dbReference>
<gene>
    <name evidence="6" type="ORF">FC82_GL002661</name>
</gene>
<evidence type="ECO:0000256" key="1">
    <source>
        <dbReference type="ARBA" id="ARBA00009437"/>
    </source>
</evidence>
<proteinExistence type="inferred from homology"/>
<dbReference type="STRING" id="33960.TY91_00150"/>
<dbReference type="GO" id="GO:0003700">
    <property type="term" value="F:DNA-binding transcription factor activity"/>
    <property type="evidence" value="ECO:0007669"/>
    <property type="project" value="InterPro"/>
</dbReference>
<dbReference type="PROSITE" id="PS50931">
    <property type="entry name" value="HTH_LYSR"/>
    <property type="match status" value="1"/>
</dbReference>
<dbReference type="AlphaFoldDB" id="A0A0R2BH12"/>
<comment type="caution">
    <text evidence="6">The sequence shown here is derived from an EMBL/GenBank/DDBJ whole genome shotgun (WGS) entry which is preliminary data.</text>
</comment>
<evidence type="ECO:0000256" key="2">
    <source>
        <dbReference type="ARBA" id="ARBA00023015"/>
    </source>
</evidence>
<accession>A0A0R2BH12</accession>
<keyword evidence="2" id="KW-0805">Transcription regulation</keyword>
<dbReference type="PANTHER" id="PTHR30126:SF40">
    <property type="entry name" value="HTH-TYPE TRANSCRIPTIONAL REGULATOR GLTR"/>
    <property type="match status" value="1"/>
</dbReference>
<evidence type="ECO:0000259" key="5">
    <source>
        <dbReference type="PROSITE" id="PS50931"/>
    </source>
</evidence>
<feature type="domain" description="HTH lysR-type" evidence="5">
    <location>
        <begin position="49"/>
        <end position="106"/>
    </location>
</feature>
<dbReference type="InterPro" id="IPR005119">
    <property type="entry name" value="LysR_subst-bd"/>
</dbReference>
<dbReference type="InterPro" id="IPR036390">
    <property type="entry name" value="WH_DNA-bd_sf"/>
</dbReference>
<dbReference type="Proteomes" id="UP000051845">
    <property type="component" value="Unassembled WGS sequence"/>
</dbReference>
<dbReference type="SUPFAM" id="SSF46785">
    <property type="entry name" value="Winged helix' DNA-binding domain"/>
    <property type="match status" value="1"/>
</dbReference>
<reference evidence="6 7" key="1">
    <citation type="journal article" date="2015" name="Genome Announc.">
        <title>Expanding the biotechnology potential of lactobacilli through comparative genomics of 213 strains and associated genera.</title>
        <authorList>
            <person name="Sun Z."/>
            <person name="Harris H.M."/>
            <person name="McCann A."/>
            <person name="Guo C."/>
            <person name="Argimon S."/>
            <person name="Zhang W."/>
            <person name="Yang X."/>
            <person name="Jeffery I.B."/>
            <person name="Cooney J.C."/>
            <person name="Kagawa T.F."/>
            <person name="Liu W."/>
            <person name="Song Y."/>
            <person name="Salvetti E."/>
            <person name="Wrobel A."/>
            <person name="Rasinkangas P."/>
            <person name="Parkhill J."/>
            <person name="Rea M.C."/>
            <person name="O'Sullivan O."/>
            <person name="Ritari J."/>
            <person name="Douillard F.P."/>
            <person name="Paul Ross R."/>
            <person name="Yang R."/>
            <person name="Briner A.E."/>
            <person name="Felis G.E."/>
            <person name="de Vos W.M."/>
            <person name="Barrangou R."/>
            <person name="Klaenhammer T.R."/>
            <person name="Caufield P.W."/>
            <person name="Cui Y."/>
            <person name="Zhang H."/>
            <person name="O'Toole P.W."/>
        </authorList>
    </citation>
    <scope>NUCLEOTIDE SEQUENCE [LARGE SCALE GENOMIC DNA]</scope>
    <source>
        <strain evidence="6 7">DSM 20515</strain>
    </source>
</reference>
<dbReference type="PANTHER" id="PTHR30126">
    <property type="entry name" value="HTH-TYPE TRANSCRIPTIONAL REGULATOR"/>
    <property type="match status" value="1"/>
</dbReference>
<sequence>MVTIKGGTLFASRKKIITYSGVSGVLLSRQQTGTLFCSFITYKTECDQMKLEQLYLLSEAVKCASISGAAKKHYMAQSSISHAISSLEKELQTPLLNRNCTGVAPTATGRAILKEAQVIFKSVHNIEQIAEAQRGHVQVAFACLPCLNDWLVPTTLCRLRKTSPEVAVSTTADNSGTIIDQVTSETVPFGIVIQDADTGQHKGITYQPLFQDQYVLYVGKKSPLYGREMITYADVLKQPYIAYRDEFQKRNGGLTAMIAQQRRPNVQFRTDSLEVMKHLIASDEYVAFFPRYMSQEDAYLKSGAIQRLTVVDQPLTFTVSVVRRRQVTLSTQEEGFIENLDHVIKAAKLNSADLKEGASLSLN</sequence>
<evidence type="ECO:0000313" key="6">
    <source>
        <dbReference type="EMBL" id="KRM75036.1"/>
    </source>
</evidence>
<dbReference type="InterPro" id="IPR036388">
    <property type="entry name" value="WH-like_DNA-bd_sf"/>
</dbReference>
<keyword evidence="3" id="KW-0238">DNA-binding</keyword>
<keyword evidence="4" id="KW-0804">Transcription</keyword>
<dbReference type="Pfam" id="PF00126">
    <property type="entry name" value="HTH_1"/>
    <property type="match status" value="1"/>
</dbReference>
<dbReference type="InterPro" id="IPR000847">
    <property type="entry name" value="LysR_HTH_N"/>
</dbReference>
<dbReference type="Pfam" id="PF03466">
    <property type="entry name" value="LysR_substrate"/>
    <property type="match status" value="1"/>
</dbReference>
<evidence type="ECO:0000313" key="7">
    <source>
        <dbReference type="Proteomes" id="UP000051845"/>
    </source>
</evidence>
<dbReference type="Gene3D" id="1.10.10.10">
    <property type="entry name" value="Winged helix-like DNA-binding domain superfamily/Winged helix DNA-binding domain"/>
    <property type="match status" value="1"/>
</dbReference>
<evidence type="ECO:0000256" key="3">
    <source>
        <dbReference type="ARBA" id="ARBA00023125"/>
    </source>
</evidence>
<dbReference type="Gene3D" id="3.40.190.10">
    <property type="entry name" value="Periplasmic binding protein-like II"/>
    <property type="match status" value="2"/>
</dbReference>
<name>A0A0R2BH12_SECCO</name>
<organism evidence="6 7">
    <name type="scientific">Secundilactobacillus collinoides DSM 20515 = JCM 1123</name>
    <dbReference type="NCBI Taxonomy" id="1423733"/>
    <lineage>
        <taxon>Bacteria</taxon>
        <taxon>Bacillati</taxon>
        <taxon>Bacillota</taxon>
        <taxon>Bacilli</taxon>
        <taxon>Lactobacillales</taxon>
        <taxon>Lactobacillaceae</taxon>
        <taxon>Secundilactobacillus</taxon>
    </lineage>
</organism>
<dbReference type="EMBL" id="AYYR01000062">
    <property type="protein sequence ID" value="KRM75036.1"/>
    <property type="molecule type" value="Genomic_DNA"/>
</dbReference>
<dbReference type="SUPFAM" id="SSF53850">
    <property type="entry name" value="Periplasmic binding protein-like II"/>
    <property type="match status" value="1"/>
</dbReference>
<protein>
    <submittedName>
        <fullName evidence="6">LysR family transcriptional regulator</fullName>
    </submittedName>
</protein>